<sequence length="156" mass="17313">MNELSSNHYAIEQLLAHDAPMILIDTLTHYSAESARCQVTITPQSAFYNADIAGVPSYIGVEYMAQSIAAYAGALANDANESPKIGFLIGTRKYQTHQACFKVNSNLTIKVHKLYQEESGLSVFECQINHGDTLVCEAKINVFQPENPLEFIRENQ</sequence>
<reference evidence="1 2" key="1">
    <citation type="submission" date="2015-03" db="EMBL/GenBank/DDBJ databases">
        <authorList>
            <person name="Murphy D."/>
        </authorList>
    </citation>
    <scope>NUCLEOTIDE SEQUENCE [LARGE SCALE GENOMIC DNA]</scope>
    <source>
        <strain evidence="1 2">KMM 520</strain>
    </source>
</reference>
<dbReference type="AlphaFoldDB" id="A0A0U2WNU8"/>
<gene>
    <name evidence="1" type="ORF">PTRA_b0595</name>
</gene>
<dbReference type="PATRIC" id="fig|1315283.4.peg.3639"/>
<protein>
    <recommendedName>
        <fullName evidence="3">3-hydroxylacyl-ACP dehydratase</fullName>
    </recommendedName>
</protein>
<dbReference type="EMBL" id="CP011035">
    <property type="protein sequence ID" value="ALS35050.1"/>
    <property type="molecule type" value="Genomic_DNA"/>
</dbReference>
<dbReference type="InterPro" id="IPR016776">
    <property type="entry name" value="ApeP-like_dehydratase"/>
</dbReference>
<dbReference type="Gene3D" id="3.10.129.10">
    <property type="entry name" value="Hotdog Thioesterase"/>
    <property type="match status" value="1"/>
</dbReference>
<name>A0A0U2WNU8_9GAMM</name>
<dbReference type="RefSeq" id="WP_058375013.1">
    <property type="nucleotide sequence ID" value="NZ_CP011035.1"/>
</dbReference>
<dbReference type="CDD" id="cd01289">
    <property type="entry name" value="FabA_like"/>
    <property type="match status" value="1"/>
</dbReference>
<dbReference type="SUPFAM" id="SSF54637">
    <property type="entry name" value="Thioesterase/thiol ester dehydrase-isomerase"/>
    <property type="match status" value="1"/>
</dbReference>
<proteinExistence type="predicted"/>
<evidence type="ECO:0000313" key="1">
    <source>
        <dbReference type="EMBL" id="ALS35050.1"/>
    </source>
</evidence>
<dbReference type="Pfam" id="PF22817">
    <property type="entry name" value="ApeP-like"/>
    <property type="match status" value="1"/>
</dbReference>
<evidence type="ECO:0000313" key="2">
    <source>
        <dbReference type="Proteomes" id="UP000065261"/>
    </source>
</evidence>
<dbReference type="PIRSF" id="PIRSF020565">
    <property type="entry name" value="3Ho_Ac_ACP_DH_prd"/>
    <property type="match status" value="1"/>
</dbReference>
<dbReference type="InterPro" id="IPR029069">
    <property type="entry name" value="HotDog_dom_sf"/>
</dbReference>
<organism evidence="1">
    <name type="scientific">Pseudoalteromonas translucida KMM 520</name>
    <dbReference type="NCBI Taxonomy" id="1315283"/>
    <lineage>
        <taxon>Bacteria</taxon>
        <taxon>Pseudomonadati</taxon>
        <taxon>Pseudomonadota</taxon>
        <taxon>Gammaproteobacteria</taxon>
        <taxon>Alteromonadales</taxon>
        <taxon>Pseudoalteromonadaceae</taxon>
        <taxon>Pseudoalteromonas</taxon>
    </lineage>
</organism>
<evidence type="ECO:0008006" key="3">
    <source>
        <dbReference type="Google" id="ProtNLM"/>
    </source>
</evidence>
<dbReference type="KEGG" id="ptn:PTRA_b0595"/>
<dbReference type="Proteomes" id="UP000065261">
    <property type="component" value="Chromosome II"/>
</dbReference>
<accession>A0A0U2WNU8</accession>